<reference evidence="3 4" key="1">
    <citation type="submission" date="2024-04" db="EMBL/GenBank/DDBJ databases">
        <authorList>
            <consortium name="Genoscope - CEA"/>
            <person name="William W."/>
        </authorList>
    </citation>
    <scope>NUCLEOTIDE SEQUENCE [LARGE SCALE GENOMIC DNA]</scope>
</reference>
<accession>A0AAV2HZJ5</accession>
<dbReference type="CDD" id="cd00190">
    <property type="entry name" value="Tryp_SPc"/>
    <property type="match status" value="1"/>
</dbReference>
<comment type="caution">
    <text evidence="3">The sequence shown here is derived from an EMBL/GenBank/DDBJ whole genome shotgun (WGS) entry which is preliminary data.</text>
</comment>
<organism evidence="3 4">
    <name type="scientific">Lymnaea stagnalis</name>
    <name type="common">Great pond snail</name>
    <name type="synonym">Helix stagnalis</name>
    <dbReference type="NCBI Taxonomy" id="6523"/>
    <lineage>
        <taxon>Eukaryota</taxon>
        <taxon>Metazoa</taxon>
        <taxon>Spiralia</taxon>
        <taxon>Lophotrochozoa</taxon>
        <taxon>Mollusca</taxon>
        <taxon>Gastropoda</taxon>
        <taxon>Heterobranchia</taxon>
        <taxon>Euthyneura</taxon>
        <taxon>Panpulmonata</taxon>
        <taxon>Hygrophila</taxon>
        <taxon>Lymnaeoidea</taxon>
        <taxon>Lymnaeidae</taxon>
        <taxon>Lymnaea</taxon>
    </lineage>
</organism>
<dbReference type="InterPro" id="IPR009003">
    <property type="entry name" value="Peptidase_S1_PA"/>
</dbReference>
<dbReference type="SMART" id="SM00020">
    <property type="entry name" value="Tryp_SPc"/>
    <property type="match status" value="1"/>
</dbReference>
<dbReference type="SUPFAM" id="SSF50494">
    <property type="entry name" value="Trypsin-like serine proteases"/>
    <property type="match status" value="1"/>
</dbReference>
<dbReference type="AlphaFoldDB" id="A0AAV2HZJ5"/>
<dbReference type="PANTHER" id="PTHR24252">
    <property type="entry name" value="ACROSIN-RELATED"/>
    <property type="match status" value="1"/>
</dbReference>
<dbReference type="PANTHER" id="PTHR24252:SF7">
    <property type="entry name" value="HYALIN"/>
    <property type="match status" value="1"/>
</dbReference>
<dbReference type="InterPro" id="IPR018114">
    <property type="entry name" value="TRYPSIN_HIS"/>
</dbReference>
<dbReference type="GO" id="GO:0004252">
    <property type="term" value="F:serine-type endopeptidase activity"/>
    <property type="evidence" value="ECO:0007669"/>
    <property type="project" value="InterPro"/>
</dbReference>
<dbReference type="EMBL" id="CAXITT010000262">
    <property type="protein sequence ID" value="CAL1537443.1"/>
    <property type="molecule type" value="Genomic_DNA"/>
</dbReference>
<dbReference type="InterPro" id="IPR043504">
    <property type="entry name" value="Peptidase_S1_PA_chymotrypsin"/>
</dbReference>
<name>A0AAV2HZJ5_LYMST</name>
<dbReference type="Proteomes" id="UP001497497">
    <property type="component" value="Unassembled WGS sequence"/>
</dbReference>
<dbReference type="PROSITE" id="PS50240">
    <property type="entry name" value="TRYPSIN_DOM"/>
    <property type="match status" value="1"/>
</dbReference>
<dbReference type="PROSITE" id="PS00134">
    <property type="entry name" value="TRYPSIN_HIS"/>
    <property type="match status" value="1"/>
</dbReference>
<dbReference type="Pfam" id="PF00089">
    <property type="entry name" value="Trypsin"/>
    <property type="match status" value="1"/>
</dbReference>
<dbReference type="PRINTS" id="PR00722">
    <property type="entry name" value="CHYMOTRYPSIN"/>
</dbReference>
<evidence type="ECO:0000313" key="4">
    <source>
        <dbReference type="Proteomes" id="UP001497497"/>
    </source>
</evidence>
<evidence type="ECO:0000313" key="3">
    <source>
        <dbReference type="EMBL" id="CAL1537443.1"/>
    </source>
</evidence>
<evidence type="ECO:0000259" key="2">
    <source>
        <dbReference type="PROSITE" id="PS50240"/>
    </source>
</evidence>
<dbReference type="InterPro" id="IPR001314">
    <property type="entry name" value="Peptidase_S1A"/>
</dbReference>
<dbReference type="Gene3D" id="2.40.10.10">
    <property type="entry name" value="Trypsin-like serine proteases"/>
    <property type="match status" value="1"/>
</dbReference>
<gene>
    <name evidence="3" type="ORF">GSLYS_00011356001</name>
</gene>
<keyword evidence="4" id="KW-1185">Reference proteome</keyword>
<feature type="domain" description="Peptidase S1" evidence="2">
    <location>
        <begin position="3"/>
        <end position="235"/>
    </location>
</feature>
<dbReference type="GO" id="GO:0006508">
    <property type="term" value="P:proteolysis"/>
    <property type="evidence" value="ECO:0007669"/>
    <property type="project" value="InterPro"/>
</dbReference>
<protein>
    <recommendedName>
        <fullName evidence="2">Peptidase S1 domain-containing protein</fullName>
    </recommendedName>
</protein>
<keyword evidence="1" id="KW-1015">Disulfide bond</keyword>
<dbReference type="InterPro" id="IPR001254">
    <property type="entry name" value="Trypsin_dom"/>
</dbReference>
<evidence type="ECO:0000256" key="1">
    <source>
        <dbReference type="ARBA" id="ARBA00023157"/>
    </source>
</evidence>
<sequence>MIIAGGPAPEKVFPWQVGLVSSGGSCGGVLISSSWALTAAHCPVGKNTIGVLGSSLFDVHTHQTHKQIRRVKIAVRYEKISLKSLLNDVALVKFDSPVVLNDYVRPICLPKKGDVFDGVNACFISGWGRLSESPGPKPPLQFGRTSVMPESICFYNLRLYGRQLRPRELCNDQAGALAGRGDSGGPLSCKVGGRYYAAGLASYTLKVSGKDKVFFLNNMYSKVSEFIDWILKTIEEHGL</sequence>
<proteinExistence type="predicted"/>